<dbReference type="InterPro" id="IPR008929">
    <property type="entry name" value="Chondroitin_lyas"/>
</dbReference>
<evidence type="ECO:0000256" key="1">
    <source>
        <dbReference type="ARBA" id="ARBA00022729"/>
    </source>
</evidence>
<proteinExistence type="predicted"/>
<dbReference type="AlphaFoldDB" id="A0A940XA09"/>
<dbReference type="Gene3D" id="2.60.40.2030">
    <property type="match status" value="1"/>
</dbReference>
<keyword evidence="2" id="KW-0677">Repeat</keyword>
<gene>
    <name evidence="7" type="ORF">J5837_15690</name>
</gene>
<dbReference type="PANTHER" id="PTHR11878:SF65">
    <property type="entry name" value="NA_CA-EXCHANGE PROTEIN, ISOFORM G"/>
    <property type="match status" value="1"/>
</dbReference>
<accession>A0A940XA09</accession>
<dbReference type="InterPro" id="IPR051171">
    <property type="entry name" value="CaCA"/>
</dbReference>
<keyword evidence="4" id="KW-0813">Transport</keyword>
<evidence type="ECO:0000256" key="5">
    <source>
        <dbReference type="SAM" id="MobiDB-lite"/>
    </source>
</evidence>
<dbReference type="PANTHER" id="PTHR11878">
    <property type="entry name" value="SODIUM/CALCIUM EXCHANGER"/>
    <property type="match status" value="1"/>
</dbReference>
<organism evidence="7 8">
    <name type="scientific">Pseudoxanthomonas helianthi</name>
    <dbReference type="NCBI Taxonomy" id="1453541"/>
    <lineage>
        <taxon>Bacteria</taxon>
        <taxon>Pseudomonadati</taxon>
        <taxon>Pseudomonadota</taxon>
        <taxon>Gammaproteobacteria</taxon>
        <taxon>Lysobacterales</taxon>
        <taxon>Lysobacteraceae</taxon>
        <taxon>Pseudoxanthomonas</taxon>
    </lineage>
</organism>
<name>A0A940XA09_9GAMM</name>
<feature type="domain" description="Calx-beta" evidence="6">
    <location>
        <begin position="48"/>
        <end position="145"/>
    </location>
</feature>
<dbReference type="InterPro" id="IPR038081">
    <property type="entry name" value="CalX-like_sf"/>
</dbReference>
<evidence type="ECO:0000256" key="2">
    <source>
        <dbReference type="ARBA" id="ARBA00022737"/>
    </source>
</evidence>
<feature type="region of interest" description="Disordered" evidence="5">
    <location>
        <begin position="145"/>
        <end position="184"/>
    </location>
</feature>
<feature type="region of interest" description="Disordered" evidence="5">
    <location>
        <begin position="40"/>
        <end position="66"/>
    </location>
</feature>
<feature type="compositionally biased region" description="Pro residues" evidence="5">
    <location>
        <begin position="168"/>
        <end position="181"/>
    </location>
</feature>
<evidence type="ECO:0000313" key="7">
    <source>
        <dbReference type="EMBL" id="MBP3985849.1"/>
    </source>
</evidence>
<evidence type="ECO:0000313" key="8">
    <source>
        <dbReference type="Proteomes" id="UP000673447"/>
    </source>
</evidence>
<dbReference type="Pfam" id="PF03160">
    <property type="entry name" value="Calx-beta"/>
    <property type="match status" value="1"/>
</dbReference>
<dbReference type="EMBL" id="JAGKTC010000004">
    <property type="protein sequence ID" value="MBP3985849.1"/>
    <property type="molecule type" value="Genomic_DNA"/>
</dbReference>
<sequence length="723" mass="76952">MTTPSLSHPSIGTRIKSAGRTLSLAVLTIILCQCGGGGGKSAASPSTPTPPTTPTPTQPTVSISNGSATEGSALAFTVSLSASSSSSVTVKLSTANGTAVAPADYTAQSGVTVTIPAGSTSAAVNVPTVNDTTYEGNKTFTATISSPTNATLGTATGTGTIIDDEEPTSPPPPPPPPPPVPAGQDALVVDVSYVNRNSAAFTRFREWVDSGLTSTPYGYSAYDPAFMYLLVNDAKYCNRAVSLADAQVTEAEAAISAGGRPAISGDSYLEVGPMIADVAMTLHACPSFVDQAKRTRWSAYAEQAIWNVWHHNEATWGGKLFSWSGWSTDNPGNNYYYSFLEATMYWGLVVNSTTWLNDLRQNRLPPLRTYFAALPGGGSREGTGYGTAHMRLFAVYRVWRDSTGEDLANASPHATDSIFYWIHATVPTLDRFAPIGDQSRDREANLYDYQRRLMLEARKLTTNAQAYASSSWWLNNISVTNMTSAFNRRFDLLPAGSTGGPPTDLIYHATGVGHFFARTGWDRAAMWMSIVAGPYNESHAHQDQGSFSLYSNGWLAVTANIEAPSNGINQGTDVHNLVRFVNNGTVARQCESTSRASTLSVTPGTGGAFTATANLTPAFCDNNAVTSWTRQFTFGSRKLTVRDQFAITAGTTATFQVNTPVQPVLVNSREATAGRLRVRVLEPANATISSNFSSGKYIESGGGFRIDVSGGTTGYLVELSEVQ</sequence>
<dbReference type="SUPFAM" id="SSF48230">
    <property type="entry name" value="Chondroitin AC/alginate lyase"/>
    <property type="match status" value="1"/>
</dbReference>
<comment type="caution">
    <text evidence="7">The sequence shown here is derived from an EMBL/GenBank/DDBJ whole genome shotgun (WGS) entry which is preliminary data.</text>
</comment>
<dbReference type="Gene3D" id="2.70.98.70">
    <property type="match status" value="1"/>
</dbReference>
<evidence type="ECO:0000256" key="4">
    <source>
        <dbReference type="ARBA" id="ARBA00023065"/>
    </source>
</evidence>
<dbReference type="Proteomes" id="UP000673447">
    <property type="component" value="Unassembled WGS sequence"/>
</dbReference>
<dbReference type="GO" id="GO:0016020">
    <property type="term" value="C:membrane"/>
    <property type="evidence" value="ECO:0007669"/>
    <property type="project" value="InterPro"/>
</dbReference>
<reference evidence="7" key="2">
    <citation type="submission" date="2021-03" db="EMBL/GenBank/DDBJ databases">
        <authorList>
            <person name="Cao W."/>
        </authorList>
    </citation>
    <scope>NUCLEOTIDE SEQUENCE</scope>
    <source>
        <strain evidence="7">110414</strain>
    </source>
</reference>
<dbReference type="SMART" id="SM00237">
    <property type="entry name" value="Calx_beta"/>
    <property type="match status" value="1"/>
</dbReference>
<feature type="compositionally biased region" description="Pro residues" evidence="5">
    <location>
        <begin position="47"/>
        <end position="57"/>
    </location>
</feature>
<dbReference type="RefSeq" id="WP_210537724.1">
    <property type="nucleotide sequence ID" value="NZ_JAGKTC010000004.1"/>
</dbReference>
<protein>
    <submittedName>
        <fullName evidence="7">Heparinase II/III family protein</fullName>
    </submittedName>
</protein>
<keyword evidence="1" id="KW-0732">Signal</keyword>
<dbReference type="SUPFAM" id="SSF141072">
    <property type="entry name" value="CalX-like"/>
    <property type="match status" value="1"/>
</dbReference>
<dbReference type="GO" id="GO:0007154">
    <property type="term" value="P:cell communication"/>
    <property type="evidence" value="ECO:0007669"/>
    <property type="project" value="InterPro"/>
</dbReference>
<keyword evidence="4" id="KW-0406">Ion transport</keyword>
<evidence type="ECO:0000259" key="6">
    <source>
        <dbReference type="SMART" id="SM00237"/>
    </source>
</evidence>
<dbReference type="InterPro" id="IPR003644">
    <property type="entry name" value="Calx_beta"/>
</dbReference>
<evidence type="ECO:0000256" key="3">
    <source>
        <dbReference type="ARBA" id="ARBA00022837"/>
    </source>
</evidence>
<feature type="compositionally biased region" description="Low complexity" evidence="5">
    <location>
        <begin position="148"/>
        <end position="160"/>
    </location>
</feature>
<keyword evidence="8" id="KW-1185">Reference proteome</keyword>
<keyword evidence="3" id="KW-0106">Calcium</keyword>
<dbReference type="GO" id="GO:0030001">
    <property type="term" value="P:metal ion transport"/>
    <property type="evidence" value="ECO:0007669"/>
    <property type="project" value="TreeGrafter"/>
</dbReference>
<reference evidence="7" key="1">
    <citation type="journal article" date="2016" name="Int. J. Syst. Evol. Microbiol.">
        <title>Pseudoxanthomonas helianthi sp. nov., isolated from roots of Jerusalem artichoke (Helianthus tuberosus).</title>
        <authorList>
            <person name="Kittiwongwattana C."/>
            <person name="Thawai C."/>
        </authorList>
    </citation>
    <scope>NUCLEOTIDE SEQUENCE</scope>
    <source>
        <strain evidence="7">110414</strain>
    </source>
</reference>